<evidence type="ECO:0008006" key="13">
    <source>
        <dbReference type="Google" id="ProtNLM"/>
    </source>
</evidence>
<feature type="region of interest" description="Disordered" evidence="6">
    <location>
        <begin position="992"/>
        <end position="1237"/>
    </location>
</feature>
<dbReference type="SUPFAM" id="SSF48726">
    <property type="entry name" value="Immunoglobulin"/>
    <property type="match status" value="7"/>
</dbReference>
<evidence type="ECO:0000256" key="8">
    <source>
        <dbReference type="SAM" id="SignalP"/>
    </source>
</evidence>
<reference evidence="11" key="1">
    <citation type="submission" date="2022-11" db="UniProtKB">
        <authorList>
            <consortium name="EnsemblMetazoa"/>
        </authorList>
    </citation>
    <scope>IDENTIFICATION</scope>
</reference>
<dbReference type="OrthoDB" id="5843397at2759"/>
<dbReference type="Pfam" id="PF08205">
    <property type="entry name" value="C2-set_2"/>
    <property type="match status" value="3"/>
</dbReference>
<dbReference type="PROSITE" id="PS50835">
    <property type="entry name" value="IG_LIKE"/>
    <property type="match status" value="6"/>
</dbReference>
<feature type="compositionally biased region" description="Basic and acidic residues" evidence="6">
    <location>
        <begin position="1035"/>
        <end position="1051"/>
    </location>
</feature>
<dbReference type="RefSeq" id="XP_038064953.1">
    <property type="nucleotide sequence ID" value="XM_038209025.1"/>
</dbReference>
<dbReference type="GeneID" id="119735327"/>
<feature type="compositionally biased region" description="Basic and acidic residues" evidence="6">
    <location>
        <begin position="1189"/>
        <end position="1204"/>
    </location>
</feature>
<evidence type="ECO:0000256" key="4">
    <source>
        <dbReference type="ARBA" id="ARBA00023180"/>
    </source>
</evidence>
<dbReference type="SMART" id="SM00408">
    <property type="entry name" value="IGc2"/>
    <property type="match status" value="2"/>
</dbReference>
<dbReference type="EnsemblMetazoa" id="XM_038209025.1">
    <property type="protein sequence ID" value="XP_038064953.1"/>
    <property type="gene ID" value="LOC119735327"/>
</dbReference>
<evidence type="ECO:0000259" key="9">
    <source>
        <dbReference type="PROSITE" id="PS50835"/>
    </source>
</evidence>
<dbReference type="PROSITE" id="PS50853">
    <property type="entry name" value="FN3"/>
    <property type="match status" value="1"/>
</dbReference>
<keyword evidence="7" id="KW-1133">Transmembrane helix</keyword>
<feature type="chain" id="PRO_5036896646" description="Nephrin" evidence="8">
    <location>
        <begin position="19"/>
        <end position="1305"/>
    </location>
</feature>
<keyword evidence="4" id="KW-0325">Glycoprotein</keyword>
<keyword evidence="12" id="KW-1185">Reference proteome</keyword>
<dbReference type="CDD" id="cd00063">
    <property type="entry name" value="FN3"/>
    <property type="match status" value="1"/>
</dbReference>
<evidence type="ECO:0000256" key="5">
    <source>
        <dbReference type="ARBA" id="ARBA00023319"/>
    </source>
</evidence>
<dbReference type="Pfam" id="PF00041">
    <property type="entry name" value="fn3"/>
    <property type="match status" value="1"/>
</dbReference>
<accession>A0A914AMX5</accession>
<keyword evidence="7" id="KW-0812">Transmembrane</keyword>
<evidence type="ECO:0000256" key="3">
    <source>
        <dbReference type="ARBA" id="ARBA00023157"/>
    </source>
</evidence>
<name>A0A914AMX5_PATMI</name>
<evidence type="ECO:0000256" key="6">
    <source>
        <dbReference type="SAM" id="MobiDB-lite"/>
    </source>
</evidence>
<keyword evidence="8" id="KW-0732">Signal</keyword>
<evidence type="ECO:0000256" key="2">
    <source>
        <dbReference type="ARBA" id="ARBA00023136"/>
    </source>
</evidence>
<feature type="domain" description="Fibronectin type-III" evidence="10">
    <location>
        <begin position="740"/>
        <end position="831"/>
    </location>
</feature>
<dbReference type="SMART" id="SM00409">
    <property type="entry name" value="IG"/>
    <property type="match status" value="5"/>
</dbReference>
<comment type="subcellular location">
    <subcellularLocation>
        <location evidence="1">Membrane</location>
        <topology evidence="1">Single-pass type I membrane protein</topology>
    </subcellularLocation>
</comment>
<feature type="domain" description="Ig-like" evidence="9">
    <location>
        <begin position="210"/>
        <end position="316"/>
    </location>
</feature>
<dbReference type="InterPro" id="IPR036116">
    <property type="entry name" value="FN3_sf"/>
</dbReference>
<evidence type="ECO:0000256" key="7">
    <source>
        <dbReference type="SAM" id="Phobius"/>
    </source>
</evidence>
<sequence length="1305" mass="140398">MWLPIQNVAQFLCPLVHAQTVTVTLLPVSTVQGQAATLTCTFSLDGPGALFNVVWRQRGTLIADFYNGAQTPTYGTGFSEPDYVASRNDSMSTLTIAMFPSSITLSDLTGSYPSTGGTAYLIEGVDRRFTCEVPDINPAASFTWSVDGGVITPDNTVNVTGDDKLTTSTSLATVSPAWNSHGEMLQCQASNKDGHDGISISVTLDIKVPPKTSSMSMYDSNGAFAPGGSVSVDQDASHTFTCQTQSRPAATIQWDVGSPSYQQSIIGPTNPGPGNGLVDTTRTWTFTSNRTNHRQDVKCMANTSESQQPYPAVMVTLNVNGPPDMPVISGNAGSTSMTENDSIVLTCTADMGYPDDWTLVWSNGGSPGPSTSSSASGDRYSFTSTLDYTPRRQDNGNTITCTANRAPWIPGPVGSLGPIDVKFCARSRSVTQIPPQATAGSSVSLRCATSESSNPATSLIWSKDNVNLVPTNQSNTTGDYGGRLTSVSYTIFLNKTNNGEVYNCCATNPTIASCATPLCEMHTLNVRYPPDFILLNQTPQSPVTEGSDDVTLTCTVDANPSTVEITWKRNEQVDALKTTSGVTSTLSLRNIRREDAGYYTCTANNGVPTDNPTDVVSSPITVIVHYEVNITNKAMNEVGVKDGDTAVLTCVAVGNPQPVMEWYGPNTTGIISDTDEGKFLITNETSGGDGVFEFKVTSKLTVKAVDSQVDYGVYTCISSNAIGREDSLNITLTGTRRPDKPTRVEITERTAESLTVTWTPGYDGGETQSFRVSYIKTSDSTEVFTEETGGKTTSTAIGLDDYTEYEIRVYAKNSIGESIGYGNTMGYTLPAAPSPDSGITVEFNKDEDTVKVEGLKEGNGCIQLEVRYQGNDTWQECGDCIESDQTVTLSEWCASSQKRRRRAVGDIEAVRSRHCIGGLCSQPAEADEATPPDPTSSGPDVGLIVGATVGGVVLVAIIVVLVVYLVRTSPKKRSGKEDSFSRANDIQDVELQEQSHDAQPEENNGITNEALQNNESDDGYMHMENKRKVAYPVPPKRETSLPQKTVEDEIMKSAAPKTAGDEPTNKVQDEMVKSSPSKTTGDEATNKGDSKPPVTRPKPKAVKKYQAPSKTEVDEEIPKKKPEKNEEPDAEPTEEDGLEADTKGLIPVKRYTVDSGDTYAQVNKTKLPPKPQSARSAPTNLPDVTYAEVNRDKKPKPPPDDYAAKKKPKKYVPPSSRAAEESAYEEVQISDKDKAKIPPAAASADTYASVGGQQDTSGRVVTEDGLIYAEVGHMKQHPVDQPPIQTEESTEYASLDFTRMKPEDK</sequence>
<feature type="domain" description="Ig-like" evidence="9">
    <location>
        <begin position="619"/>
        <end position="731"/>
    </location>
</feature>
<feature type="domain" description="Ig-like" evidence="9">
    <location>
        <begin position="323"/>
        <end position="404"/>
    </location>
</feature>
<feature type="compositionally biased region" description="Basic and acidic residues" evidence="6">
    <location>
        <begin position="1080"/>
        <end position="1090"/>
    </location>
</feature>
<evidence type="ECO:0000313" key="11">
    <source>
        <dbReference type="EnsemblMetazoa" id="XP_038064953.1"/>
    </source>
</evidence>
<organism evidence="11 12">
    <name type="scientific">Patiria miniata</name>
    <name type="common">Bat star</name>
    <name type="synonym">Asterina miniata</name>
    <dbReference type="NCBI Taxonomy" id="46514"/>
    <lineage>
        <taxon>Eukaryota</taxon>
        <taxon>Metazoa</taxon>
        <taxon>Echinodermata</taxon>
        <taxon>Eleutherozoa</taxon>
        <taxon>Asterozoa</taxon>
        <taxon>Asteroidea</taxon>
        <taxon>Valvatacea</taxon>
        <taxon>Valvatida</taxon>
        <taxon>Asterinidae</taxon>
        <taxon>Patiria</taxon>
    </lineage>
</organism>
<feature type="domain" description="Ig-like" evidence="9">
    <location>
        <begin position="530"/>
        <end position="617"/>
    </location>
</feature>
<feature type="domain" description="Ig-like" evidence="9">
    <location>
        <begin position="100"/>
        <end position="205"/>
    </location>
</feature>
<feature type="compositionally biased region" description="Polar residues" evidence="6">
    <location>
        <begin position="1001"/>
        <end position="1014"/>
    </location>
</feature>
<keyword evidence="2 7" id="KW-0472">Membrane</keyword>
<evidence type="ECO:0000259" key="10">
    <source>
        <dbReference type="PROSITE" id="PS50853"/>
    </source>
</evidence>
<keyword evidence="3" id="KW-1015">Disulfide bond</keyword>
<dbReference type="OMA" id="NCTARND"/>
<dbReference type="InterPro" id="IPR051275">
    <property type="entry name" value="Cell_adhesion_signaling"/>
</dbReference>
<dbReference type="SMART" id="SM00060">
    <property type="entry name" value="FN3"/>
    <property type="match status" value="1"/>
</dbReference>
<protein>
    <recommendedName>
        <fullName evidence="13">Nephrin</fullName>
    </recommendedName>
</protein>
<dbReference type="GO" id="GO:0098609">
    <property type="term" value="P:cell-cell adhesion"/>
    <property type="evidence" value="ECO:0007669"/>
    <property type="project" value="TreeGrafter"/>
</dbReference>
<evidence type="ECO:0000256" key="1">
    <source>
        <dbReference type="ARBA" id="ARBA00004479"/>
    </source>
</evidence>
<dbReference type="InterPro" id="IPR007110">
    <property type="entry name" value="Ig-like_dom"/>
</dbReference>
<keyword evidence="5" id="KW-0393">Immunoglobulin domain</keyword>
<dbReference type="InterPro" id="IPR003961">
    <property type="entry name" value="FN3_dom"/>
</dbReference>
<dbReference type="InterPro" id="IPR013162">
    <property type="entry name" value="CD80_C2-set"/>
</dbReference>
<dbReference type="Proteomes" id="UP000887568">
    <property type="component" value="Unplaced"/>
</dbReference>
<dbReference type="InterPro" id="IPR036179">
    <property type="entry name" value="Ig-like_dom_sf"/>
</dbReference>
<feature type="domain" description="Ig-like" evidence="9">
    <location>
        <begin position="428"/>
        <end position="508"/>
    </location>
</feature>
<dbReference type="PANTHER" id="PTHR11640:SF31">
    <property type="entry name" value="IRREGULAR CHIASM C-ROUGHEST PROTEIN-RELATED"/>
    <property type="match status" value="1"/>
</dbReference>
<dbReference type="GO" id="GO:0005886">
    <property type="term" value="C:plasma membrane"/>
    <property type="evidence" value="ECO:0007669"/>
    <property type="project" value="TreeGrafter"/>
</dbReference>
<feature type="transmembrane region" description="Helical" evidence="7">
    <location>
        <begin position="941"/>
        <end position="966"/>
    </location>
</feature>
<dbReference type="Gene3D" id="2.60.40.10">
    <property type="entry name" value="Immunoglobulins"/>
    <property type="match status" value="7"/>
</dbReference>
<dbReference type="GO" id="GO:0005911">
    <property type="term" value="C:cell-cell junction"/>
    <property type="evidence" value="ECO:0007669"/>
    <property type="project" value="TreeGrafter"/>
</dbReference>
<feature type="region of interest" description="Disordered" evidence="6">
    <location>
        <begin position="1273"/>
        <end position="1305"/>
    </location>
</feature>
<dbReference type="CDD" id="cd00096">
    <property type="entry name" value="Ig"/>
    <property type="match status" value="1"/>
</dbReference>
<proteinExistence type="predicted"/>
<feature type="compositionally biased region" description="Basic and acidic residues" evidence="6">
    <location>
        <begin position="1116"/>
        <end position="1127"/>
    </location>
</feature>
<feature type="compositionally biased region" description="Basic and acidic residues" evidence="6">
    <location>
        <begin position="1059"/>
        <end position="1072"/>
    </location>
</feature>
<evidence type="ECO:0000313" key="12">
    <source>
        <dbReference type="Proteomes" id="UP000887568"/>
    </source>
</evidence>
<dbReference type="Pfam" id="PF13927">
    <property type="entry name" value="Ig_3"/>
    <property type="match status" value="2"/>
</dbReference>
<dbReference type="PANTHER" id="PTHR11640">
    <property type="entry name" value="NEPHRIN"/>
    <property type="match status" value="1"/>
</dbReference>
<feature type="compositionally biased region" description="Acidic residues" evidence="6">
    <location>
        <begin position="1128"/>
        <end position="1139"/>
    </location>
</feature>
<dbReference type="InterPro" id="IPR013783">
    <property type="entry name" value="Ig-like_fold"/>
</dbReference>
<dbReference type="SUPFAM" id="SSF49265">
    <property type="entry name" value="Fibronectin type III"/>
    <property type="match status" value="1"/>
</dbReference>
<dbReference type="GO" id="GO:0050839">
    <property type="term" value="F:cell adhesion molecule binding"/>
    <property type="evidence" value="ECO:0007669"/>
    <property type="project" value="TreeGrafter"/>
</dbReference>
<dbReference type="InterPro" id="IPR003599">
    <property type="entry name" value="Ig_sub"/>
</dbReference>
<feature type="signal peptide" evidence="8">
    <location>
        <begin position="1"/>
        <end position="18"/>
    </location>
</feature>
<dbReference type="InterPro" id="IPR003598">
    <property type="entry name" value="Ig_sub2"/>
</dbReference>